<dbReference type="PRINTS" id="PR00081">
    <property type="entry name" value="GDHRDH"/>
</dbReference>
<gene>
    <name evidence="4" type="ORF">DI565_03885</name>
</gene>
<organism evidence="4 5">
    <name type="scientific">Ancylobacter novellus</name>
    <name type="common">Thiobacillus novellus</name>
    <dbReference type="NCBI Taxonomy" id="921"/>
    <lineage>
        <taxon>Bacteria</taxon>
        <taxon>Pseudomonadati</taxon>
        <taxon>Pseudomonadota</taxon>
        <taxon>Alphaproteobacteria</taxon>
        <taxon>Hyphomicrobiales</taxon>
        <taxon>Xanthobacteraceae</taxon>
        <taxon>Ancylobacter</taxon>
    </lineage>
</organism>
<dbReference type="SUPFAM" id="SSF51735">
    <property type="entry name" value="NAD(P)-binding Rossmann-fold domains"/>
    <property type="match status" value="1"/>
</dbReference>
<dbReference type="AlphaFoldDB" id="A0A2W5KR40"/>
<dbReference type="SMART" id="SM00822">
    <property type="entry name" value="PKS_KR"/>
    <property type="match status" value="1"/>
</dbReference>
<protein>
    <submittedName>
        <fullName evidence="4">NAD(P)-dependent oxidoreductase</fullName>
    </submittedName>
</protein>
<proteinExistence type="inferred from homology"/>
<dbReference type="EMBL" id="QFPN01000002">
    <property type="protein sequence ID" value="PZQ17878.1"/>
    <property type="molecule type" value="Genomic_DNA"/>
</dbReference>
<dbReference type="InterPro" id="IPR020904">
    <property type="entry name" value="Sc_DH/Rdtase_CS"/>
</dbReference>
<dbReference type="PRINTS" id="PR00080">
    <property type="entry name" value="SDRFAMILY"/>
</dbReference>
<dbReference type="Gene3D" id="3.40.50.720">
    <property type="entry name" value="NAD(P)-binding Rossmann-like Domain"/>
    <property type="match status" value="1"/>
</dbReference>
<feature type="domain" description="Ketoreductase" evidence="3">
    <location>
        <begin position="6"/>
        <end position="192"/>
    </location>
</feature>
<dbReference type="InterPro" id="IPR002347">
    <property type="entry name" value="SDR_fam"/>
</dbReference>
<evidence type="ECO:0000313" key="4">
    <source>
        <dbReference type="EMBL" id="PZQ17878.1"/>
    </source>
</evidence>
<evidence type="ECO:0000313" key="5">
    <source>
        <dbReference type="Proteomes" id="UP000249577"/>
    </source>
</evidence>
<dbReference type="PANTHER" id="PTHR43639">
    <property type="entry name" value="OXIDOREDUCTASE, SHORT-CHAIN DEHYDROGENASE/REDUCTASE FAMILY (AFU_ORTHOLOGUE AFUA_5G02870)"/>
    <property type="match status" value="1"/>
</dbReference>
<dbReference type="Proteomes" id="UP000249577">
    <property type="component" value="Unassembled WGS sequence"/>
</dbReference>
<evidence type="ECO:0000259" key="3">
    <source>
        <dbReference type="SMART" id="SM00822"/>
    </source>
</evidence>
<sequence length="252" mass="25444">MNETGKVLIITGAGRGIGAATAKAAAAAGWDVAVNYSRSKEPADAVVAAVQAAGRRAAAIKGDAGSARDIEAMFDAVEALLGRVGGVVINAGVTGDPRGPLADADPEMIARVVALNVTGAMLVAREAARRMSVSRGGKGGAIVTLSSVAAILGSPGDYVWYAATKGAIDSLTMGLARELGPEGVRVNAVSPGLIDTEIHAGDENRRRLAERVKTVPMGRAGTADEVADAVVFLLSDAARYVTGANLRVSGGR</sequence>
<keyword evidence="2" id="KW-0560">Oxidoreductase</keyword>
<dbReference type="InterPro" id="IPR057326">
    <property type="entry name" value="KR_dom"/>
</dbReference>
<dbReference type="Pfam" id="PF13561">
    <property type="entry name" value="adh_short_C2"/>
    <property type="match status" value="1"/>
</dbReference>
<dbReference type="InterPro" id="IPR036291">
    <property type="entry name" value="NAD(P)-bd_dom_sf"/>
</dbReference>
<dbReference type="CDD" id="cd05233">
    <property type="entry name" value="SDR_c"/>
    <property type="match status" value="1"/>
</dbReference>
<accession>A0A2W5KR40</accession>
<comment type="similarity">
    <text evidence="1">Belongs to the short-chain dehydrogenases/reductases (SDR) family.</text>
</comment>
<dbReference type="PANTHER" id="PTHR43639:SF1">
    <property type="entry name" value="SHORT-CHAIN DEHYDROGENASE_REDUCTASE FAMILY PROTEIN"/>
    <property type="match status" value="1"/>
</dbReference>
<evidence type="ECO:0000256" key="2">
    <source>
        <dbReference type="ARBA" id="ARBA00023002"/>
    </source>
</evidence>
<reference evidence="4 5" key="1">
    <citation type="submission" date="2017-08" db="EMBL/GenBank/DDBJ databases">
        <title>Infants hospitalized years apart are colonized by the same room-sourced microbial strains.</title>
        <authorList>
            <person name="Brooks B."/>
            <person name="Olm M.R."/>
            <person name="Firek B.A."/>
            <person name="Baker R."/>
            <person name="Thomas B.C."/>
            <person name="Morowitz M.J."/>
            <person name="Banfield J.F."/>
        </authorList>
    </citation>
    <scope>NUCLEOTIDE SEQUENCE [LARGE SCALE GENOMIC DNA]</scope>
    <source>
        <strain evidence="4">S2_005_003_R2_43</strain>
    </source>
</reference>
<dbReference type="FunFam" id="3.40.50.720:FF:000084">
    <property type="entry name" value="Short-chain dehydrogenase reductase"/>
    <property type="match status" value="1"/>
</dbReference>
<dbReference type="PROSITE" id="PS00061">
    <property type="entry name" value="ADH_SHORT"/>
    <property type="match status" value="1"/>
</dbReference>
<dbReference type="GO" id="GO:0016491">
    <property type="term" value="F:oxidoreductase activity"/>
    <property type="evidence" value="ECO:0007669"/>
    <property type="project" value="UniProtKB-KW"/>
</dbReference>
<name>A0A2W5KR40_ANCNO</name>
<evidence type="ECO:0000256" key="1">
    <source>
        <dbReference type="ARBA" id="ARBA00006484"/>
    </source>
</evidence>
<comment type="caution">
    <text evidence="4">The sequence shown here is derived from an EMBL/GenBank/DDBJ whole genome shotgun (WGS) entry which is preliminary data.</text>
</comment>